<dbReference type="Proteomes" id="UP001430755">
    <property type="component" value="Unassembled WGS sequence"/>
</dbReference>
<organism evidence="6 7">
    <name type="scientific">Adlercreutzia faecimuris</name>
    <dbReference type="NCBI Taxonomy" id="2897341"/>
    <lineage>
        <taxon>Bacteria</taxon>
        <taxon>Bacillati</taxon>
        <taxon>Actinomycetota</taxon>
        <taxon>Coriobacteriia</taxon>
        <taxon>Eggerthellales</taxon>
        <taxon>Eggerthellaceae</taxon>
        <taxon>Adlercreutzia</taxon>
    </lineage>
</organism>
<name>A0ABS9WJD4_9ACTN</name>
<comment type="caution">
    <text evidence="6">The sequence shown here is derived from an EMBL/GenBank/DDBJ whole genome shotgun (WGS) entry which is preliminary data.</text>
</comment>
<comment type="function">
    <text evidence="5">Catalyzes the synthesis of gamma-glutamylcysteine (gamma-GC).</text>
</comment>
<keyword evidence="2 5" id="KW-0547">Nucleotide-binding</keyword>
<keyword evidence="3 5" id="KW-0067">ATP-binding</keyword>
<accession>A0ABS9WJD4</accession>
<dbReference type="PIRSF" id="PIRSF017901">
    <property type="entry name" value="GCL"/>
    <property type="match status" value="1"/>
</dbReference>
<evidence type="ECO:0000256" key="1">
    <source>
        <dbReference type="ARBA" id="ARBA00022598"/>
    </source>
</evidence>
<evidence type="ECO:0000313" key="7">
    <source>
        <dbReference type="Proteomes" id="UP001430755"/>
    </source>
</evidence>
<keyword evidence="7" id="KW-1185">Reference proteome</keyword>
<evidence type="ECO:0000256" key="3">
    <source>
        <dbReference type="ARBA" id="ARBA00022840"/>
    </source>
</evidence>
<dbReference type="EC" id="6.3.2.2" evidence="5"/>
<dbReference type="PANTHER" id="PTHR34378">
    <property type="entry name" value="GLUTAMATE--CYSTEINE LIGASE, CHLOROPLASTIC"/>
    <property type="match status" value="1"/>
</dbReference>
<evidence type="ECO:0000256" key="4">
    <source>
        <dbReference type="ARBA" id="ARBA00048819"/>
    </source>
</evidence>
<dbReference type="RefSeq" id="WP_242166548.1">
    <property type="nucleotide sequence ID" value="NZ_JAJMLW010000004.1"/>
</dbReference>
<proteinExistence type="inferred from homology"/>
<dbReference type="InterPro" id="IPR035434">
    <property type="entry name" value="GCL_bact_plant"/>
</dbReference>
<dbReference type="InterPro" id="IPR006336">
    <property type="entry name" value="GCS2"/>
</dbReference>
<comment type="similarity">
    <text evidence="5">Belongs to the glutamate--cysteine ligase type 2 family. EgtA subfamily.</text>
</comment>
<dbReference type="GO" id="GO:0016874">
    <property type="term" value="F:ligase activity"/>
    <property type="evidence" value="ECO:0007669"/>
    <property type="project" value="UniProtKB-KW"/>
</dbReference>
<dbReference type="EMBL" id="JAJMLW010000004">
    <property type="protein sequence ID" value="MCI2242976.1"/>
    <property type="molecule type" value="Genomic_DNA"/>
</dbReference>
<evidence type="ECO:0000313" key="6">
    <source>
        <dbReference type="EMBL" id="MCI2242976.1"/>
    </source>
</evidence>
<dbReference type="PANTHER" id="PTHR34378:SF1">
    <property type="entry name" value="GLUTAMATE--CYSTEINE LIGASE, CHLOROPLASTIC"/>
    <property type="match status" value="1"/>
</dbReference>
<evidence type="ECO:0000256" key="5">
    <source>
        <dbReference type="PIRNR" id="PIRNR017901"/>
    </source>
</evidence>
<gene>
    <name evidence="6" type="ORF">LPT13_11525</name>
</gene>
<reference evidence="6" key="1">
    <citation type="submission" date="2021-11" db="EMBL/GenBank/DDBJ databases">
        <title>A Novel Adlercreutzia Species, isolated from a Allomyrina dichotoma larva feces.</title>
        <authorList>
            <person name="Suh M.K."/>
        </authorList>
    </citation>
    <scope>NUCLEOTIDE SEQUENCE</scope>
    <source>
        <strain evidence="6">JBNU-10</strain>
    </source>
</reference>
<sequence length="420" mass="45984">MSKNDQPAREANIDAIVAYFESGAKASSERLGIELEHTLVRADGTPVPYRGPDGVQWLLGELLEDYPEASRDPEGDLLGVARPGEAVTIEPAAQVELSAGPFSRLADAEACFSAFEDALAARLDPVDTQVLTVGYHPTARAVDLELIPKRRYKLMNMYLGAISMFGICMMRGSASTQVSIDYSSAEDCLRKMRLAFALVPLLSLICDNSPVFEDAPRPHRLMRTEIWEKCDPDRCGVVPGIMEPGFTLRDYAAYVLDTPAILVACDAEQWCYTDRTFGEIYADEPMTREQVEHALSMFFTDVRLKTYVEIRPADAMPIPCVIAYAALIKGLFYDAGNLDALDRLFAGVTADDIAAGKASLMADGYDGYLYHHPVSELADEVMSLAAAGLSDEERPYLEPLASLVAARTTLADVAEEQRGE</sequence>
<comment type="catalytic activity">
    <reaction evidence="4 5">
        <text>L-cysteine + L-glutamate + ATP = gamma-L-glutamyl-L-cysteine + ADP + phosphate + H(+)</text>
        <dbReference type="Rhea" id="RHEA:13285"/>
        <dbReference type="ChEBI" id="CHEBI:15378"/>
        <dbReference type="ChEBI" id="CHEBI:29985"/>
        <dbReference type="ChEBI" id="CHEBI:30616"/>
        <dbReference type="ChEBI" id="CHEBI:35235"/>
        <dbReference type="ChEBI" id="CHEBI:43474"/>
        <dbReference type="ChEBI" id="CHEBI:58173"/>
        <dbReference type="ChEBI" id="CHEBI:456216"/>
        <dbReference type="EC" id="6.3.2.2"/>
    </reaction>
</comment>
<dbReference type="Pfam" id="PF04107">
    <property type="entry name" value="GCS2"/>
    <property type="match status" value="1"/>
</dbReference>
<evidence type="ECO:0000256" key="2">
    <source>
        <dbReference type="ARBA" id="ARBA00022741"/>
    </source>
</evidence>
<protein>
    <recommendedName>
        <fullName evidence="5">Glutamate--cysteine ligase</fullName>
        <ecNumber evidence="5">6.3.2.2</ecNumber>
    </recommendedName>
</protein>
<keyword evidence="1 5" id="KW-0436">Ligase</keyword>